<organism evidence="3 4">
    <name type="scientific">Clitoria ternatea</name>
    <name type="common">Butterfly pea</name>
    <dbReference type="NCBI Taxonomy" id="43366"/>
    <lineage>
        <taxon>Eukaryota</taxon>
        <taxon>Viridiplantae</taxon>
        <taxon>Streptophyta</taxon>
        <taxon>Embryophyta</taxon>
        <taxon>Tracheophyta</taxon>
        <taxon>Spermatophyta</taxon>
        <taxon>Magnoliopsida</taxon>
        <taxon>eudicotyledons</taxon>
        <taxon>Gunneridae</taxon>
        <taxon>Pentapetalae</taxon>
        <taxon>rosids</taxon>
        <taxon>fabids</taxon>
        <taxon>Fabales</taxon>
        <taxon>Fabaceae</taxon>
        <taxon>Papilionoideae</taxon>
        <taxon>50 kb inversion clade</taxon>
        <taxon>NPAAA clade</taxon>
        <taxon>indigoferoid/millettioid clade</taxon>
        <taxon>Phaseoleae</taxon>
        <taxon>Clitoria</taxon>
    </lineage>
</organism>
<dbReference type="InterPro" id="IPR013126">
    <property type="entry name" value="Hsp_70_fam"/>
</dbReference>
<protein>
    <submittedName>
        <fullName evidence="3">Uncharacterized protein</fullName>
    </submittedName>
</protein>
<gene>
    <name evidence="3" type="ORF">RJT34_32585</name>
</gene>
<dbReference type="PANTHER" id="PTHR19375">
    <property type="entry name" value="HEAT SHOCK PROTEIN 70KDA"/>
    <property type="match status" value="1"/>
</dbReference>
<dbReference type="GO" id="GO:0005524">
    <property type="term" value="F:ATP binding"/>
    <property type="evidence" value="ECO:0007669"/>
    <property type="project" value="UniProtKB-KW"/>
</dbReference>
<comment type="caution">
    <text evidence="3">The sequence shown here is derived from an EMBL/GenBank/DDBJ whole genome shotgun (WGS) entry which is preliminary data.</text>
</comment>
<dbReference type="InterPro" id="IPR043129">
    <property type="entry name" value="ATPase_NBD"/>
</dbReference>
<proteinExistence type="predicted"/>
<dbReference type="FunFam" id="3.90.640.10:FF:000003">
    <property type="entry name" value="Molecular chaperone DnaK"/>
    <property type="match status" value="1"/>
</dbReference>
<name>A0AAN9I9N2_CLITE</name>
<keyword evidence="2" id="KW-0067">ATP-binding</keyword>
<dbReference type="Gene3D" id="3.90.640.10">
    <property type="entry name" value="Actin, Chain A, domain 4"/>
    <property type="match status" value="1"/>
</dbReference>
<reference evidence="3 4" key="1">
    <citation type="submission" date="2024-01" db="EMBL/GenBank/DDBJ databases">
        <title>The genomes of 5 underutilized Papilionoideae crops provide insights into root nodulation and disease resistance.</title>
        <authorList>
            <person name="Yuan L."/>
        </authorList>
    </citation>
    <scope>NUCLEOTIDE SEQUENCE [LARGE SCALE GENOMIC DNA]</scope>
    <source>
        <strain evidence="3">LY-2023</strain>
        <tissue evidence="3">Leaf</tissue>
    </source>
</reference>
<accession>A0AAN9I9N2</accession>
<sequence length="125" mass="14984">MYDLQMSFTLTHHTNLNLTFNFYQCICMDCSHQVHEYLLVLFVCQVLKEEYEEFELKICLDQCYYFKKKHGKDIRKDNRVIGKLRRESERAKRALNNQHQVRVKIESLFDGVDFLNPSSELGLRS</sequence>
<evidence type="ECO:0000313" key="4">
    <source>
        <dbReference type="Proteomes" id="UP001359559"/>
    </source>
</evidence>
<dbReference type="EMBL" id="JAYKXN010000008">
    <property type="protein sequence ID" value="KAK7264971.1"/>
    <property type="molecule type" value="Genomic_DNA"/>
</dbReference>
<evidence type="ECO:0000256" key="1">
    <source>
        <dbReference type="ARBA" id="ARBA00022741"/>
    </source>
</evidence>
<keyword evidence="1" id="KW-0547">Nucleotide-binding</keyword>
<evidence type="ECO:0000313" key="3">
    <source>
        <dbReference type="EMBL" id="KAK7264971.1"/>
    </source>
</evidence>
<keyword evidence="4" id="KW-1185">Reference proteome</keyword>
<dbReference type="SUPFAM" id="SSF53067">
    <property type="entry name" value="Actin-like ATPase domain"/>
    <property type="match status" value="1"/>
</dbReference>
<dbReference type="Pfam" id="PF00012">
    <property type="entry name" value="HSP70"/>
    <property type="match status" value="1"/>
</dbReference>
<dbReference type="GO" id="GO:0140662">
    <property type="term" value="F:ATP-dependent protein folding chaperone"/>
    <property type="evidence" value="ECO:0007669"/>
    <property type="project" value="InterPro"/>
</dbReference>
<dbReference type="AlphaFoldDB" id="A0AAN9I9N2"/>
<evidence type="ECO:0000256" key="2">
    <source>
        <dbReference type="ARBA" id="ARBA00022840"/>
    </source>
</evidence>
<dbReference type="Proteomes" id="UP001359559">
    <property type="component" value="Unassembled WGS sequence"/>
</dbReference>